<evidence type="ECO:0000259" key="6">
    <source>
        <dbReference type="SMART" id="SM00415"/>
    </source>
</evidence>
<feature type="compositionally biased region" description="Polar residues" evidence="5">
    <location>
        <begin position="204"/>
        <end position="220"/>
    </location>
</feature>
<gene>
    <name evidence="7" type="ORF">OAUR00152_LOCUS30660</name>
</gene>
<feature type="compositionally biased region" description="Low complexity" evidence="5">
    <location>
        <begin position="996"/>
        <end position="1023"/>
    </location>
</feature>
<dbReference type="SMART" id="SM00415">
    <property type="entry name" value="HSF"/>
    <property type="match status" value="1"/>
</dbReference>
<evidence type="ECO:0000256" key="5">
    <source>
        <dbReference type="SAM" id="MobiDB-lite"/>
    </source>
</evidence>
<feature type="region of interest" description="Disordered" evidence="5">
    <location>
        <begin position="613"/>
        <end position="650"/>
    </location>
</feature>
<dbReference type="FunFam" id="1.10.10.10:FF:000479">
    <property type="entry name" value="Predicted protein"/>
    <property type="match status" value="1"/>
</dbReference>
<feature type="compositionally biased region" description="Low complexity" evidence="5">
    <location>
        <begin position="389"/>
        <end position="411"/>
    </location>
</feature>
<feature type="compositionally biased region" description="Low complexity" evidence="5">
    <location>
        <begin position="8"/>
        <end position="37"/>
    </location>
</feature>
<protein>
    <recommendedName>
        <fullName evidence="6">HSF-type DNA-binding domain-containing protein</fullName>
    </recommendedName>
</protein>
<dbReference type="SUPFAM" id="SSF46785">
    <property type="entry name" value="Winged helix' DNA-binding domain"/>
    <property type="match status" value="1"/>
</dbReference>
<dbReference type="InterPro" id="IPR036388">
    <property type="entry name" value="WH-like_DNA-bd_sf"/>
</dbReference>
<dbReference type="Pfam" id="PF00447">
    <property type="entry name" value="HSF_DNA-bind"/>
    <property type="match status" value="1"/>
</dbReference>
<feature type="domain" description="HSF-type DNA-binding" evidence="6">
    <location>
        <begin position="520"/>
        <end position="614"/>
    </location>
</feature>
<feature type="region of interest" description="Disordered" evidence="5">
    <location>
        <begin position="175"/>
        <end position="236"/>
    </location>
</feature>
<dbReference type="PANTHER" id="PTHR10015:SF206">
    <property type="entry name" value="HSF-TYPE DNA-BINDING DOMAIN-CONTAINING PROTEIN"/>
    <property type="match status" value="1"/>
</dbReference>
<dbReference type="PANTHER" id="PTHR10015">
    <property type="entry name" value="HEAT SHOCK TRANSCRIPTION FACTOR"/>
    <property type="match status" value="1"/>
</dbReference>
<feature type="compositionally biased region" description="Low complexity" evidence="5">
    <location>
        <begin position="625"/>
        <end position="642"/>
    </location>
</feature>
<evidence type="ECO:0000313" key="7">
    <source>
        <dbReference type="EMBL" id="CAE2268791.1"/>
    </source>
</evidence>
<sequence length="1050" mass="105382">MSGPGTVSDAGNSSGAGSGDAMEVDEPVAPQQEQQPPNRGAPSPLPVNVKVENSGVVGDAAAVTPTFTSVSAPASHANAASPGPVTSHQRKTKTEIQEAAAHVAASTAPAPAQAQAQYAAPGPSFPRQALAGSSVAPLVPQPQASPVPASVAAVPVPAPRPPTPAPVAAQAHVVAQPAAPPQVPPTTPLTAPAGSGGPPPISIPGSQMVPQHAQPLQRTAASMPMSPTDGLSSDPVLASVMDPAAINAAVSEAVGKAIDNGTGPNGASVKCPETPESKKRDQLRAMYLAGFRAAAQAQQHQTLHKNFAAAQAGQSPGAPLPHPGAEAQSRSGASTPVAMIPQDGISRGASPVPRTASPGVQHIQHGRPQIMTQSPVHAVQPHPQHHHLANPLAPPASAFSAPVHAQPQQQPVGMTRSHTPPPHIPSIVGGVGRAVPSIVGGVGGAVPPHGSAMAVGGAPLSRTPSVHSIHSPASLQPVPSPLSTAGSAPTPTTSPGPPSGAGAASGGGSSSSQSTTPTGHTNPFPRKLMEMLRKEDPAVVSWLPKGDAFLVRDADKFVMDVLPRYFRHTKLTSFQRQLNLYGFRRITKGPDAGAYRHENFHRDHPDLCLQMKRSKQKSNSPLLRPGGRSRSNSMSSQNSPVSTPEMAPTQPTVFSITPAMQATLIPPKNMRVQQAAHFRPAVQPQLGAVAVTSQPSNGSSQPQTGLGILMNGGNFATAPASPGLPGGGTVVTRYCLNPGAAAAAPPPPMAGTPPRAAVAHFSSEQRRMMQNDLQERERQASALAAAGMVAETLPRGHSPPLPMGVAIQSSGTVSPGGTLGGAMPAPPSLGHPPSTPPPDPGIVAQAQHSGAVAVATAPTDGNNWGMLEVEGGLSAVTIDDMDLDFAKLFDSSTEAEIMQQQLQQHQQMATGTSWAPVSAPGPTTAVPALAPQAAPFAASPTPYAIAAPPAPMSALMQQAVASPAPAMAPAHFSMPRAVAPSLVPVALPSPAPAPAVAPGQAPAPAAQAPAPSPAPSNGGAAAPVPAPAPPAPSPALAPGPVPAPSPAAHS</sequence>
<feature type="region of interest" description="Disordered" evidence="5">
    <location>
        <begin position="992"/>
        <end position="1050"/>
    </location>
</feature>
<feature type="compositionally biased region" description="Low complexity" evidence="5">
    <location>
        <begin position="481"/>
        <end position="491"/>
    </location>
</feature>
<keyword evidence="3" id="KW-0539">Nucleus</keyword>
<feature type="compositionally biased region" description="Low complexity" evidence="5">
    <location>
        <begin position="71"/>
        <end position="84"/>
    </location>
</feature>
<keyword evidence="2" id="KW-0238">DNA-binding</keyword>
<feature type="region of interest" description="Disordered" evidence="5">
    <location>
        <begin position="455"/>
        <end position="525"/>
    </location>
</feature>
<dbReference type="Gene3D" id="1.10.10.10">
    <property type="entry name" value="Winged helix-like DNA-binding domain superfamily/Winged helix DNA-binding domain"/>
    <property type="match status" value="1"/>
</dbReference>
<accession>A0A7S4N6Q9</accession>
<reference evidence="7" key="1">
    <citation type="submission" date="2021-01" db="EMBL/GenBank/DDBJ databases">
        <authorList>
            <person name="Corre E."/>
            <person name="Pelletier E."/>
            <person name="Niang G."/>
            <person name="Scheremetjew M."/>
            <person name="Finn R."/>
            <person name="Kale V."/>
            <person name="Holt S."/>
            <person name="Cochrane G."/>
            <person name="Meng A."/>
            <person name="Brown T."/>
            <person name="Cohen L."/>
        </authorList>
    </citation>
    <scope>NUCLEOTIDE SEQUENCE</scope>
    <source>
        <strain evidence="7">Isolate 1302-5</strain>
    </source>
</reference>
<comment type="subcellular location">
    <subcellularLocation>
        <location evidence="1">Nucleus</location>
    </subcellularLocation>
</comment>
<proteinExistence type="inferred from homology"/>
<dbReference type="EMBL" id="HBKQ01044495">
    <property type="protein sequence ID" value="CAE2268791.1"/>
    <property type="molecule type" value="Transcribed_RNA"/>
</dbReference>
<feature type="region of interest" description="Disordered" evidence="5">
    <location>
        <begin position="811"/>
        <end position="840"/>
    </location>
</feature>
<dbReference type="InterPro" id="IPR036390">
    <property type="entry name" value="WH_DNA-bd_sf"/>
</dbReference>
<feature type="compositionally biased region" description="Low complexity" evidence="5">
    <location>
        <begin position="510"/>
        <end position="521"/>
    </location>
</feature>
<feature type="region of interest" description="Disordered" evidence="5">
    <location>
        <begin position="311"/>
        <end position="336"/>
    </location>
</feature>
<feature type="region of interest" description="Disordered" evidence="5">
    <location>
        <begin position="1"/>
        <end position="52"/>
    </location>
</feature>
<evidence type="ECO:0000256" key="4">
    <source>
        <dbReference type="RuleBase" id="RU004020"/>
    </source>
</evidence>
<dbReference type="AlphaFoldDB" id="A0A7S4N6Q9"/>
<feature type="compositionally biased region" description="Polar residues" evidence="5">
    <location>
        <begin position="462"/>
        <end position="474"/>
    </location>
</feature>
<evidence type="ECO:0000256" key="1">
    <source>
        <dbReference type="ARBA" id="ARBA00004123"/>
    </source>
</evidence>
<organism evidence="7">
    <name type="scientific">Odontella aurita</name>
    <dbReference type="NCBI Taxonomy" id="265563"/>
    <lineage>
        <taxon>Eukaryota</taxon>
        <taxon>Sar</taxon>
        <taxon>Stramenopiles</taxon>
        <taxon>Ochrophyta</taxon>
        <taxon>Bacillariophyta</taxon>
        <taxon>Mediophyceae</taxon>
        <taxon>Biddulphiophycidae</taxon>
        <taxon>Eupodiscales</taxon>
        <taxon>Odontellaceae</taxon>
        <taxon>Odontella</taxon>
    </lineage>
</organism>
<name>A0A7S4N6Q9_9STRA</name>
<feature type="region of interest" description="Disordered" evidence="5">
    <location>
        <begin position="71"/>
        <end position="91"/>
    </location>
</feature>
<dbReference type="InterPro" id="IPR000232">
    <property type="entry name" value="HSF_DNA-bd"/>
</dbReference>
<dbReference type="PRINTS" id="PR00056">
    <property type="entry name" value="HSFDOMAIN"/>
</dbReference>
<comment type="similarity">
    <text evidence="4">Belongs to the HSF family.</text>
</comment>
<dbReference type="GO" id="GO:0003700">
    <property type="term" value="F:DNA-binding transcription factor activity"/>
    <property type="evidence" value="ECO:0007669"/>
    <property type="project" value="InterPro"/>
</dbReference>
<evidence type="ECO:0000256" key="2">
    <source>
        <dbReference type="ARBA" id="ARBA00023125"/>
    </source>
</evidence>
<dbReference type="GO" id="GO:0043565">
    <property type="term" value="F:sequence-specific DNA binding"/>
    <property type="evidence" value="ECO:0007669"/>
    <property type="project" value="InterPro"/>
</dbReference>
<evidence type="ECO:0000256" key="3">
    <source>
        <dbReference type="ARBA" id="ARBA00023242"/>
    </source>
</evidence>
<feature type="compositionally biased region" description="Pro residues" evidence="5">
    <location>
        <begin position="824"/>
        <end position="840"/>
    </location>
</feature>
<dbReference type="GO" id="GO:0005634">
    <property type="term" value="C:nucleus"/>
    <property type="evidence" value="ECO:0007669"/>
    <property type="project" value="UniProtKB-SubCell"/>
</dbReference>
<feature type="compositionally biased region" description="Pro residues" evidence="5">
    <location>
        <begin position="1024"/>
        <end position="1050"/>
    </location>
</feature>
<feature type="compositionally biased region" description="Pro residues" evidence="5">
    <location>
        <begin position="178"/>
        <end position="187"/>
    </location>
</feature>
<feature type="region of interest" description="Disordered" evidence="5">
    <location>
        <begin position="374"/>
        <end position="429"/>
    </location>
</feature>